<evidence type="ECO:0000256" key="4">
    <source>
        <dbReference type="ARBA" id="ARBA00012513"/>
    </source>
</evidence>
<keyword evidence="7" id="KW-0158">Chromosome</keyword>
<dbReference type="Proteomes" id="UP000326565">
    <property type="component" value="Unassembled WGS sequence"/>
</dbReference>
<organism evidence="13 14">
    <name type="scientific">Aspergillus leporis</name>
    <dbReference type="NCBI Taxonomy" id="41062"/>
    <lineage>
        <taxon>Eukaryota</taxon>
        <taxon>Fungi</taxon>
        <taxon>Dikarya</taxon>
        <taxon>Ascomycota</taxon>
        <taxon>Pezizomycotina</taxon>
        <taxon>Eurotiomycetes</taxon>
        <taxon>Eurotiomycetidae</taxon>
        <taxon>Eurotiales</taxon>
        <taxon>Aspergillaceae</taxon>
        <taxon>Aspergillus</taxon>
        <taxon>Aspergillus subgen. Circumdati</taxon>
    </lineage>
</organism>
<gene>
    <name evidence="13" type="ORF">BDV29DRAFT_188484</name>
</gene>
<evidence type="ECO:0000256" key="5">
    <source>
        <dbReference type="ARBA" id="ARBA00013948"/>
    </source>
</evidence>
<comment type="function">
    <text evidence="1">Component of the EKC/KEOPS complex that is required for the formation of a threonylcarbamoyl group on adenosine at position 37 (t(6)A37) in tRNAs that read codons beginning with adenine. The complex is probably involved in the transfer of the threonylcarbamoyl moiety of threonylcarbamoyl-AMP (TC-AMP) to the N6 group of A37. BUD32 has ATPase activity in the context of the EKC/KEOPS complex and likely plays a supporting role to the catalytic subunit KAE1. The EKC/KEOPS complex also promotes both telomere uncapping and telomere elongation. The complex is required for efficient recruitment of transcriptional coactivators.</text>
</comment>
<evidence type="ECO:0000256" key="3">
    <source>
        <dbReference type="ARBA" id="ARBA00011534"/>
    </source>
</evidence>
<evidence type="ECO:0000256" key="1">
    <source>
        <dbReference type="ARBA" id="ARBA00003747"/>
    </source>
</evidence>
<evidence type="ECO:0000313" key="14">
    <source>
        <dbReference type="Proteomes" id="UP000326565"/>
    </source>
</evidence>
<reference evidence="13 14" key="1">
    <citation type="submission" date="2019-04" db="EMBL/GenBank/DDBJ databases">
        <title>Friends and foes A comparative genomics study of 23 Aspergillus species from section Flavi.</title>
        <authorList>
            <consortium name="DOE Joint Genome Institute"/>
            <person name="Kjaerbolling I."/>
            <person name="Vesth T."/>
            <person name="Frisvad J.C."/>
            <person name="Nybo J.L."/>
            <person name="Theobald S."/>
            <person name="Kildgaard S."/>
            <person name="Isbrandt T."/>
            <person name="Kuo A."/>
            <person name="Sato A."/>
            <person name="Lyhne E.K."/>
            <person name="Kogle M.E."/>
            <person name="Wiebenga A."/>
            <person name="Kun R.S."/>
            <person name="Lubbers R.J."/>
            <person name="Makela M.R."/>
            <person name="Barry K."/>
            <person name="Chovatia M."/>
            <person name="Clum A."/>
            <person name="Daum C."/>
            <person name="Haridas S."/>
            <person name="He G."/>
            <person name="LaButti K."/>
            <person name="Lipzen A."/>
            <person name="Mondo S."/>
            <person name="Riley R."/>
            <person name="Salamov A."/>
            <person name="Simmons B.A."/>
            <person name="Magnuson J.K."/>
            <person name="Henrissat B."/>
            <person name="Mortensen U.H."/>
            <person name="Larsen T.O."/>
            <person name="Devries R.P."/>
            <person name="Grigoriev I.V."/>
            <person name="Machida M."/>
            <person name="Baker S.E."/>
            <person name="Andersen M.R."/>
        </authorList>
    </citation>
    <scope>NUCLEOTIDE SEQUENCE [LARGE SCALE GENOMIC DNA]</scope>
    <source>
        <strain evidence="13 14">CBS 151.66</strain>
    </source>
</reference>
<comment type="catalytic activity">
    <reaction evidence="10">
        <text>L-threonyl-[protein] + ATP = O-phospho-L-threonyl-[protein] + ADP + H(+)</text>
        <dbReference type="Rhea" id="RHEA:46608"/>
        <dbReference type="Rhea" id="RHEA-COMP:11060"/>
        <dbReference type="Rhea" id="RHEA-COMP:11605"/>
        <dbReference type="ChEBI" id="CHEBI:15378"/>
        <dbReference type="ChEBI" id="CHEBI:30013"/>
        <dbReference type="ChEBI" id="CHEBI:30616"/>
        <dbReference type="ChEBI" id="CHEBI:61977"/>
        <dbReference type="ChEBI" id="CHEBI:456216"/>
        <dbReference type="EC" id="2.7.11.1"/>
    </reaction>
</comment>
<comment type="subunit">
    <text evidence="3">Component of the EKC/KEOPS complex composed of at least BUD32, CGI121, GON7, KAE1 and PCC1; the whole complex dimerizes.</text>
</comment>
<dbReference type="PROSITE" id="PS00109">
    <property type="entry name" value="PROTEIN_KINASE_TYR"/>
    <property type="match status" value="1"/>
</dbReference>
<dbReference type="PANTHER" id="PTHR48011:SF4">
    <property type="entry name" value="MITOGEN-ACTIVATED PROTEIN KINASE KINASE KINASE 19"/>
    <property type="match status" value="1"/>
</dbReference>
<dbReference type="OrthoDB" id="1668230at2759"/>
<evidence type="ECO:0000256" key="11">
    <source>
        <dbReference type="ARBA" id="ARBA00048679"/>
    </source>
</evidence>
<name>A0A5N5XE38_9EURO</name>
<dbReference type="SUPFAM" id="SSF56112">
    <property type="entry name" value="Protein kinase-like (PK-like)"/>
    <property type="match status" value="1"/>
</dbReference>
<keyword evidence="13" id="KW-0808">Transferase</keyword>
<keyword evidence="14" id="KW-1185">Reference proteome</keyword>
<dbReference type="InterPro" id="IPR011009">
    <property type="entry name" value="Kinase-like_dom_sf"/>
</dbReference>
<dbReference type="GO" id="GO:0000781">
    <property type="term" value="C:chromosome, telomeric region"/>
    <property type="evidence" value="ECO:0007669"/>
    <property type="project" value="UniProtKB-SubCell"/>
</dbReference>
<evidence type="ECO:0000313" key="13">
    <source>
        <dbReference type="EMBL" id="KAB8077784.1"/>
    </source>
</evidence>
<dbReference type="Gene3D" id="1.10.510.10">
    <property type="entry name" value="Transferase(Phosphotransferase) domain 1"/>
    <property type="match status" value="1"/>
</dbReference>
<evidence type="ECO:0000256" key="8">
    <source>
        <dbReference type="ARBA" id="ARBA00030980"/>
    </source>
</evidence>
<dbReference type="InterPro" id="IPR008266">
    <property type="entry name" value="Tyr_kinase_AS"/>
</dbReference>
<accession>A0A5N5XE38</accession>
<proteinExistence type="predicted"/>
<dbReference type="PANTHER" id="PTHR48011">
    <property type="entry name" value="CCR4-NOT TRANSCRIPTIONAL COMPLEX SUBUNIT CAF120-RELATED"/>
    <property type="match status" value="1"/>
</dbReference>
<comment type="subcellular location">
    <subcellularLocation>
        <location evidence="2">Chromosome</location>
        <location evidence="2">Telomere</location>
    </subcellularLocation>
</comment>
<dbReference type="GO" id="GO:0007165">
    <property type="term" value="P:signal transduction"/>
    <property type="evidence" value="ECO:0007669"/>
    <property type="project" value="TreeGrafter"/>
</dbReference>
<protein>
    <recommendedName>
        <fullName evidence="6">EKC/KEOPS complex subunit BUD32</fullName>
        <ecNumber evidence="4">2.7.11.1</ecNumber>
    </recommendedName>
    <alternativeName>
        <fullName evidence="8 9">Atypical Serine/threonine protein kinase BUD32</fullName>
    </alternativeName>
    <alternativeName>
        <fullName evidence="5">EKC/KEOPS complex subunit bud32</fullName>
    </alternativeName>
</protein>
<dbReference type="EC" id="2.7.11.1" evidence="4"/>
<evidence type="ECO:0000259" key="12">
    <source>
        <dbReference type="PROSITE" id="PS50011"/>
    </source>
</evidence>
<evidence type="ECO:0000256" key="6">
    <source>
        <dbReference type="ARBA" id="ARBA00019973"/>
    </source>
</evidence>
<dbReference type="InterPro" id="IPR000719">
    <property type="entry name" value="Prot_kinase_dom"/>
</dbReference>
<dbReference type="GO" id="GO:0004674">
    <property type="term" value="F:protein serine/threonine kinase activity"/>
    <property type="evidence" value="ECO:0007669"/>
    <property type="project" value="UniProtKB-EC"/>
</dbReference>
<keyword evidence="13" id="KW-0418">Kinase</keyword>
<evidence type="ECO:0000256" key="2">
    <source>
        <dbReference type="ARBA" id="ARBA00004574"/>
    </source>
</evidence>
<evidence type="ECO:0000256" key="9">
    <source>
        <dbReference type="ARBA" id="ARBA00033194"/>
    </source>
</evidence>
<dbReference type="InterPro" id="IPR052751">
    <property type="entry name" value="Plant_MAPKKK"/>
</dbReference>
<dbReference type="PROSITE" id="PS50011">
    <property type="entry name" value="PROTEIN_KINASE_DOM"/>
    <property type="match status" value="1"/>
</dbReference>
<dbReference type="Pfam" id="PF00069">
    <property type="entry name" value="Pkinase"/>
    <property type="match status" value="1"/>
</dbReference>
<dbReference type="EMBL" id="ML732165">
    <property type="protein sequence ID" value="KAB8077784.1"/>
    <property type="molecule type" value="Genomic_DNA"/>
</dbReference>
<dbReference type="GO" id="GO:0005524">
    <property type="term" value="F:ATP binding"/>
    <property type="evidence" value="ECO:0007669"/>
    <property type="project" value="InterPro"/>
</dbReference>
<keyword evidence="7" id="KW-0779">Telomere</keyword>
<evidence type="ECO:0000256" key="10">
    <source>
        <dbReference type="ARBA" id="ARBA00047899"/>
    </source>
</evidence>
<feature type="domain" description="Protein kinase" evidence="12">
    <location>
        <begin position="20"/>
        <end position="270"/>
    </location>
</feature>
<sequence length="270" mass="31258">MDSSAIQRLFAIINGFPVLRRPEGTTGIVEFGTTAITCHDYLVEAKRFEEFARLCIEREKLIYQTLSKHPHILDCVAITEHGLHFPYMRLGNLRQYLQNHTKIIESTVREQWIETAASSITLIHGYGIIHADISVRNFLIADDLLPKLFDIFGSAIGEEDSMISEEDRYHIAPGSPRSTTPDIFTLGCLFFEIATGQRPYNEIDDDEEIQQRYRDGQFPCLKGVLHNEIIYKCWTSQYTSVDELLHELIHGMKAWKIKKMNFVYHWFQSL</sequence>
<comment type="catalytic activity">
    <reaction evidence="11">
        <text>L-seryl-[protein] + ATP = O-phospho-L-seryl-[protein] + ADP + H(+)</text>
        <dbReference type="Rhea" id="RHEA:17989"/>
        <dbReference type="Rhea" id="RHEA-COMP:9863"/>
        <dbReference type="Rhea" id="RHEA-COMP:11604"/>
        <dbReference type="ChEBI" id="CHEBI:15378"/>
        <dbReference type="ChEBI" id="CHEBI:29999"/>
        <dbReference type="ChEBI" id="CHEBI:30616"/>
        <dbReference type="ChEBI" id="CHEBI:83421"/>
        <dbReference type="ChEBI" id="CHEBI:456216"/>
        <dbReference type="EC" id="2.7.11.1"/>
    </reaction>
</comment>
<dbReference type="AlphaFoldDB" id="A0A5N5XE38"/>
<evidence type="ECO:0000256" key="7">
    <source>
        <dbReference type="ARBA" id="ARBA00022895"/>
    </source>
</evidence>